<organism evidence="11 12">
    <name type="scientific">Pseudobowmanella zhangzhouensis</name>
    <dbReference type="NCBI Taxonomy" id="1537679"/>
    <lineage>
        <taxon>Bacteria</taxon>
        <taxon>Pseudomonadati</taxon>
        <taxon>Pseudomonadota</taxon>
        <taxon>Gammaproteobacteria</taxon>
        <taxon>Alteromonadales</taxon>
        <taxon>Alteromonadaceae</taxon>
    </lineage>
</organism>
<keyword evidence="3 9" id="KW-0997">Cell inner membrane</keyword>
<dbReference type="InterPro" id="IPR045335">
    <property type="entry name" value="FtsQ_C_sf"/>
</dbReference>
<evidence type="ECO:0000256" key="4">
    <source>
        <dbReference type="ARBA" id="ARBA00022618"/>
    </source>
</evidence>
<dbReference type="Pfam" id="PF03799">
    <property type="entry name" value="FtsQ_DivIB_C"/>
    <property type="match status" value="1"/>
</dbReference>
<comment type="similarity">
    <text evidence="9">Belongs to the FtsQ/DivIB family. FtsQ subfamily.</text>
</comment>
<evidence type="ECO:0000256" key="5">
    <source>
        <dbReference type="ARBA" id="ARBA00022692"/>
    </source>
</evidence>
<comment type="subunit">
    <text evidence="9">Part of a complex composed of FtsB, FtsL and FtsQ.</text>
</comment>
<keyword evidence="8 9" id="KW-0131">Cell cycle</keyword>
<dbReference type="Proteomes" id="UP001596364">
    <property type="component" value="Unassembled WGS sequence"/>
</dbReference>
<comment type="function">
    <text evidence="9">Essential cell division protein. May link together the upstream cell division proteins, which are predominantly cytoplasmic, with the downstream cell division proteins, which are predominantly periplasmic. May control correct divisome assembly.</text>
</comment>
<evidence type="ECO:0000256" key="1">
    <source>
        <dbReference type="ARBA" id="ARBA00004370"/>
    </source>
</evidence>
<comment type="caution">
    <text evidence="11">The sequence shown here is derived from an EMBL/GenBank/DDBJ whole genome shotgun (WGS) entry which is preliminary data.</text>
</comment>
<proteinExistence type="inferred from homology"/>
<evidence type="ECO:0000256" key="9">
    <source>
        <dbReference type="HAMAP-Rule" id="MF_00911"/>
    </source>
</evidence>
<reference evidence="12" key="1">
    <citation type="journal article" date="2019" name="Int. J. Syst. Evol. Microbiol.">
        <title>The Global Catalogue of Microorganisms (GCM) 10K type strain sequencing project: providing services to taxonomists for standard genome sequencing and annotation.</title>
        <authorList>
            <consortium name="The Broad Institute Genomics Platform"/>
            <consortium name="The Broad Institute Genome Sequencing Center for Infectious Disease"/>
            <person name="Wu L."/>
            <person name="Ma J."/>
        </authorList>
    </citation>
    <scope>NUCLEOTIDE SEQUENCE [LARGE SCALE GENOMIC DNA]</scope>
    <source>
        <strain evidence="12">CGMCC 1.16031</strain>
    </source>
</reference>
<dbReference type="InterPro" id="IPR005548">
    <property type="entry name" value="Cell_div_FtsQ/DivIB_C"/>
</dbReference>
<evidence type="ECO:0000256" key="3">
    <source>
        <dbReference type="ARBA" id="ARBA00022519"/>
    </source>
</evidence>
<keyword evidence="4 9" id="KW-0132">Cell division</keyword>
<evidence type="ECO:0000256" key="7">
    <source>
        <dbReference type="ARBA" id="ARBA00023136"/>
    </source>
</evidence>
<dbReference type="PROSITE" id="PS51779">
    <property type="entry name" value="POTRA"/>
    <property type="match status" value="1"/>
</dbReference>
<accession>A0ABW1XFI9</accession>
<evidence type="ECO:0000313" key="12">
    <source>
        <dbReference type="Proteomes" id="UP001596364"/>
    </source>
</evidence>
<keyword evidence="6 9" id="KW-1133">Transmembrane helix</keyword>
<dbReference type="HAMAP" id="MF_00911">
    <property type="entry name" value="FtsQ_subfam"/>
    <property type="match status" value="1"/>
</dbReference>
<dbReference type="InterPro" id="IPR013685">
    <property type="entry name" value="POTRA_FtsQ_type"/>
</dbReference>
<dbReference type="InterPro" id="IPR034746">
    <property type="entry name" value="POTRA"/>
</dbReference>
<name>A0ABW1XFI9_9ALTE</name>
<dbReference type="InterPro" id="IPR026579">
    <property type="entry name" value="FtsQ"/>
</dbReference>
<evidence type="ECO:0000259" key="10">
    <source>
        <dbReference type="PROSITE" id="PS51779"/>
    </source>
</evidence>
<dbReference type="Pfam" id="PF08478">
    <property type="entry name" value="POTRA_1"/>
    <property type="match status" value="1"/>
</dbReference>
<dbReference type="PANTHER" id="PTHR35851:SF1">
    <property type="entry name" value="CELL DIVISION PROTEIN FTSQ"/>
    <property type="match status" value="1"/>
</dbReference>
<evidence type="ECO:0000256" key="6">
    <source>
        <dbReference type="ARBA" id="ARBA00022989"/>
    </source>
</evidence>
<evidence type="ECO:0000313" key="11">
    <source>
        <dbReference type="EMBL" id="MFC6438968.1"/>
    </source>
</evidence>
<dbReference type="Gene3D" id="3.10.20.310">
    <property type="entry name" value="membrane protein fhac"/>
    <property type="match status" value="1"/>
</dbReference>
<evidence type="ECO:0000256" key="8">
    <source>
        <dbReference type="ARBA" id="ARBA00023306"/>
    </source>
</evidence>
<evidence type="ECO:0000256" key="2">
    <source>
        <dbReference type="ARBA" id="ARBA00022475"/>
    </source>
</evidence>
<keyword evidence="2 9" id="KW-1003">Cell membrane</keyword>
<dbReference type="PANTHER" id="PTHR35851">
    <property type="entry name" value="CELL DIVISION PROTEIN FTSQ"/>
    <property type="match status" value="1"/>
</dbReference>
<keyword evidence="5 9" id="KW-0812">Transmembrane</keyword>
<dbReference type="Gene3D" id="3.40.50.11690">
    <property type="entry name" value="Cell division protein FtsQ/DivIB"/>
    <property type="match status" value="1"/>
</dbReference>
<comment type="subcellular location">
    <subcellularLocation>
        <location evidence="9">Cell inner membrane</location>
        <topology evidence="9">Single-pass type II membrane protein</topology>
    </subcellularLocation>
    <subcellularLocation>
        <location evidence="1">Membrane</location>
    </subcellularLocation>
    <text evidence="9">Localizes to the division septum.</text>
</comment>
<feature type="transmembrane region" description="Helical" evidence="9">
    <location>
        <begin position="15"/>
        <end position="33"/>
    </location>
</feature>
<dbReference type="GO" id="GO:0051301">
    <property type="term" value="P:cell division"/>
    <property type="evidence" value="ECO:0007669"/>
    <property type="project" value="UniProtKB-KW"/>
</dbReference>
<protein>
    <recommendedName>
        <fullName evidence="9">Cell division protein FtsQ</fullName>
    </recommendedName>
</protein>
<feature type="domain" description="POTRA" evidence="10">
    <location>
        <begin position="46"/>
        <end position="115"/>
    </location>
</feature>
<dbReference type="EMBL" id="JBHSUS010000001">
    <property type="protein sequence ID" value="MFC6438968.1"/>
    <property type="molecule type" value="Genomic_DNA"/>
</dbReference>
<keyword evidence="12" id="KW-1185">Reference proteome</keyword>
<dbReference type="RefSeq" id="WP_131259074.1">
    <property type="nucleotide sequence ID" value="NZ_JBHSUS010000001.1"/>
</dbReference>
<gene>
    <name evidence="9" type="primary">ftsQ</name>
    <name evidence="11" type="ORF">ACFP85_02225</name>
</gene>
<keyword evidence="7 9" id="KW-0472">Membrane</keyword>
<sequence length="244" mass="27898">MMQLALPDKAKRPQFWAGFSVFVAVLIGLGWLYSSISRWLEDEQRVPVQEIIVSGERRYLDDELVKNIIRRSQPGSFFELDVNEALNAVEGLAWVHKASIRKEWPARLKVYVIEQQPVAHWNDDMLLNPRGVLFSADKQGAALTLPHLFGPGGSELTALQGFYDMQGLLNASGLVIEELQLSERYAWQLRLSNGVRLNIGRQEFTDRVQRFVDLYPLLMQDGRQLDYVDLRYDTGMAVGWKSES</sequence>